<dbReference type="RefSeq" id="WP_166933097.1">
    <property type="nucleotide sequence ID" value="NZ_BAAADD010000003.1"/>
</dbReference>
<comment type="caution">
    <text evidence="1">The sequence shown here is derived from an EMBL/GenBank/DDBJ whole genome shotgun (WGS) entry which is preliminary data.</text>
</comment>
<dbReference type="EMBL" id="BAAADD010000003">
    <property type="protein sequence ID" value="GAA0566854.1"/>
    <property type="molecule type" value="Genomic_DNA"/>
</dbReference>
<proteinExistence type="predicted"/>
<name>A0ABN1EI57_9PROT</name>
<sequence>MPITSKRAKQSPVAKLLGTIPNRLQLGGGWIDQPFLSRLNPKPPGSMVVVQIEPNFRPMCRSGIASSTRMVALDIWGDKLPDRPKERLVRELYHAENTYKAEPSGSQDMIGIIYPGINRLDYDFRHESGVFPVHIENCSAPRIARWLEKVLHLIPVEPRPEGYNPLDEKRFDPKWVAKLGRTGKLIYDAILKMDAPALGKAVNQGLECWDVLLPKSMRHPVMKVDIMELAAAYQAQYLGACYSGPGGGYLIVVSEKPVPGSFSVNIRTKDW</sequence>
<protein>
    <recommendedName>
        <fullName evidence="3">GHMP kinase C-terminal domain-containing protein</fullName>
    </recommendedName>
</protein>
<evidence type="ECO:0000313" key="1">
    <source>
        <dbReference type="EMBL" id="GAA0566854.1"/>
    </source>
</evidence>
<evidence type="ECO:0008006" key="3">
    <source>
        <dbReference type="Google" id="ProtNLM"/>
    </source>
</evidence>
<gene>
    <name evidence="1" type="ORF">GCM10008942_14190</name>
</gene>
<keyword evidence="2" id="KW-1185">Reference proteome</keyword>
<evidence type="ECO:0000313" key="2">
    <source>
        <dbReference type="Proteomes" id="UP001499951"/>
    </source>
</evidence>
<reference evidence="1 2" key="1">
    <citation type="journal article" date="2019" name="Int. J. Syst. Evol. Microbiol.">
        <title>The Global Catalogue of Microorganisms (GCM) 10K type strain sequencing project: providing services to taxonomists for standard genome sequencing and annotation.</title>
        <authorList>
            <consortium name="The Broad Institute Genomics Platform"/>
            <consortium name="The Broad Institute Genome Sequencing Center for Infectious Disease"/>
            <person name="Wu L."/>
            <person name="Ma J."/>
        </authorList>
    </citation>
    <scope>NUCLEOTIDE SEQUENCE [LARGE SCALE GENOMIC DNA]</scope>
    <source>
        <strain evidence="1 2">JCM 15089</strain>
    </source>
</reference>
<dbReference type="Gene3D" id="3.30.230.120">
    <property type="match status" value="1"/>
</dbReference>
<dbReference type="Proteomes" id="UP001499951">
    <property type="component" value="Unassembled WGS sequence"/>
</dbReference>
<accession>A0ABN1EI57</accession>
<organism evidence="1 2">
    <name type="scientific">Rhizomicrobium electricum</name>
    <dbReference type="NCBI Taxonomy" id="480070"/>
    <lineage>
        <taxon>Bacteria</taxon>
        <taxon>Pseudomonadati</taxon>
        <taxon>Pseudomonadota</taxon>
        <taxon>Alphaproteobacteria</taxon>
        <taxon>Micropepsales</taxon>
        <taxon>Micropepsaceae</taxon>
        <taxon>Rhizomicrobium</taxon>
    </lineage>
</organism>